<dbReference type="SUPFAM" id="SSF53756">
    <property type="entry name" value="UDP-Glycosyltransferase/glycogen phosphorylase"/>
    <property type="match status" value="1"/>
</dbReference>
<dbReference type="InterPro" id="IPR003331">
    <property type="entry name" value="UDP_GlcNAc_Epimerase_2_dom"/>
</dbReference>
<dbReference type="NCBIfam" id="TIGR00236">
    <property type="entry name" value="wecB"/>
    <property type="match status" value="1"/>
</dbReference>
<comment type="similarity">
    <text evidence="3 5">Belongs to the UDP-N-acetylglucosamine 2-epimerase family.</text>
</comment>
<dbReference type="EMBL" id="JBDLBR010000001">
    <property type="protein sequence ID" value="MEN7536139.1"/>
    <property type="molecule type" value="Genomic_DNA"/>
</dbReference>
<comment type="caution">
    <text evidence="7">The sequence shown here is derived from an EMBL/GenBank/DDBJ whole genome shotgun (WGS) entry which is preliminary data.</text>
</comment>
<dbReference type="Pfam" id="PF02350">
    <property type="entry name" value="Epimerase_2"/>
    <property type="match status" value="1"/>
</dbReference>
<dbReference type="RefSeq" id="WP_346783591.1">
    <property type="nucleotide sequence ID" value="NZ_JBDLBR010000001.1"/>
</dbReference>
<keyword evidence="1 5" id="KW-0413">Isomerase</keyword>
<reference evidence="7 8" key="1">
    <citation type="submission" date="2024-05" db="EMBL/GenBank/DDBJ databases">
        <authorList>
            <person name="Park S."/>
        </authorList>
    </citation>
    <scope>NUCLEOTIDE SEQUENCE [LARGE SCALE GENOMIC DNA]</scope>
    <source>
        <strain evidence="7 8">DGU5</strain>
    </source>
</reference>
<name>A0ABV0CTD5_9SPHN</name>
<evidence type="ECO:0000256" key="5">
    <source>
        <dbReference type="RuleBase" id="RU003513"/>
    </source>
</evidence>
<dbReference type="GO" id="GO:0008761">
    <property type="term" value="F:UDP-N-acetylglucosamine 2-epimerase activity"/>
    <property type="evidence" value="ECO:0007669"/>
    <property type="project" value="UniProtKB-EC"/>
</dbReference>
<dbReference type="CDD" id="cd03786">
    <property type="entry name" value="GTB_UDP-GlcNAc_2-Epimerase"/>
    <property type="match status" value="1"/>
</dbReference>
<sequence>MTPVLLVIGTRPEAIKMLPVVRALREVPSVDLKVVTTGQHRQMLDQVFAVFGEKPDIDLDLMTPGQTLGDITARVLKEMEHLIAEHRPGLVLVHGDTTSAMAAALAAFYARVPVGHVEAGLRSHDIHRPWPEEYNRISIDAVAQLLWCPTEVSAQNLRGERPVERAIEVTGNSGIDALLYVAERLTGDELGQLGLKLDPAKKLVLVTGHRRESFGEGFARICDALAVIAARGDAEVVYPVHLNPQVKEVVEARLGDTGAVHLIPPVDYVQMVALMQAAHLVLTDSGGIQEEAPALGKPILVMRDVTERPEAIATGVASLVGTDVDVIAGEVARLLEDETYYASRSRAVFPYGDGTAAQKIAASVAQFVSSDA</sequence>
<evidence type="ECO:0000256" key="4">
    <source>
        <dbReference type="ARBA" id="ARBA00038858"/>
    </source>
</evidence>
<accession>A0ABV0CTD5</accession>
<dbReference type="EC" id="5.1.3.14" evidence="4"/>
<evidence type="ECO:0000259" key="6">
    <source>
        <dbReference type="Pfam" id="PF02350"/>
    </source>
</evidence>
<proteinExistence type="inferred from homology"/>
<evidence type="ECO:0000313" key="8">
    <source>
        <dbReference type="Proteomes" id="UP001484535"/>
    </source>
</evidence>
<feature type="domain" description="UDP-N-acetylglucosamine 2-epimerase" evidence="6">
    <location>
        <begin position="23"/>
        <end position="363"/>
    </location>
</feature>
<gene>
    <name evidence="7" type="primary">wecB</name>
    <name evidence="7" type="ORF">ABDJ38_03000</name>
</gene>
<evidence type="ECO:0000256" key="3">
    <source>
        <dbReference type="ARBA" id="ARBA00038209"/>
    </source>
</evidence>
<dbReference type="Gene3D" id="3.40.50.2000">
    <property type="entry name" value="Glycogen Phosphorylase B"/>
    <property type="match status" value="2"/>
</dbReference>
<dbReference type="PANTHER" id="PTHR43174:SF2">
    <property type="entry name" value="UDP-N-ACETYLGLUCOSAMINE 2-EPIMERASE"/>
    <property type="match status" value="1"/>
</dbReference>
<evidence type="ECO:0000256" key="2">
    <source>
        <dbReference type="ARBA" id="ARBA00036080"/>
    </source>
</evidence>
<comment type="catalytic activity">
    <reaction evidence="2">
        <text>UDP-N-acetyl-alpha-D-glucosamine = UDP-N-acetyl-alpha-D-mannosamine</text>
        <dbReference type="Rhea" id="RHEA:17213"/>
        <dbReference type="ChEBI" id="CHEBI:57705"/>
        <dbReference type="ChEBI" id="CHEBI:68623"/>
        <dbReference type="EC" id="5.1.3.14"/>
    </reaction>
</comment>
<organism evidence="7 8">
    <name type="scientific">Aurantiacibacter flavus</name>
    <dbReference type="NCBI Taxonomy" id="3145232"/>
    <lineage>
        <taxon>Bacteria</taxon>
        <taxon>Pseudomonadati</taxon>
        <taxon>Pseudomonadota</taxon>
        <taxon>Alphaproteobacteria</taxon>
        <taxon>Sphingomonadales</taxon>
        <taxon>Erythrobacteraceae</taxon>
        <taxon>Aurantiacibacter</taxon>
    </lineage>
</organism>
<evidence type="ECO:0000313" key="7">
    <source>
        <dbReference type="EMBL" id="MEN7536139.1"/>
    </source>
</evidence>
<protein>
    <recommendedName>
        <fullName evidence="4">UDP-N-acetylglucosamine 2-epimerase (non-hydrolyzing)</fullName>
        <ecNumber evidence="4">5.1.3.14</ecNumber>
    </recommendedName>
</protein>
<dbReference type="Proteomes" id="UP001484535">
    <property type="component" value="Unassembled WGS sequence"/>
</dbReference>
<evidence type="ECO:0000256" key="1">
    <source>
        <dbReference type="ARBA" id="ARBA00023235"/>
    </source>
</evidence>
<dbReference type="InterPro" id="IPR029767">
    <property type="entry name" value="WecB-like"/>
</dbReference>
<dbReference type="PANTHER" id="PTHR43174">
    <property type="entry name" value="UDP-N-ACETYLGLUCOSAMINE 2-EPIMERASE"/>
    <property type="match status" value="1"/>
</dbReference>
<keyword evidence="8" id="KW-1185">Reference proteome</keyword>